<gene>
    <name evidence="2" type="ORF">DPMN_107391</name>
</gene>
<evidence type="ECO:0000313" key="3">
    <source>
        <dbReference type="Proteomes" id="UP000828390"/>
    </source>
</evidence>
<evidence type="ECO:0000313" key="2">
    <source>
        <dbReference type="EMBL" id="KAH3834073.1"/>
    </source>
</evidence>
<organism evidence="2 3">
    <name type="scientific">Dreissena polymorpha</name>
    <name type="common">Zebra mussel</name>
    <name type="synonym">Mytilus polymorpha</name>
    <dbReference type="NCBI Taxonomy" id="45954"/>
    <lineage>
        <taxon>Eukaryota</taxon>
        <taxon>Metazoa</taxon>
        <taxon>Spiralia</taxon>
        <taxon>Lophotrochozoa</taxon>
        <taxon>Mollusca</taxon>
        <taxon>Bivalvia</taxon>
        <taxon>Autobranchia</taxon>
        <taxon>Heteroconchia</taxon>
        <taxon>Euheterodonta</taxon>
        <taxon>Imparidentia</taxon>
        <taxon>Neoheterodontei</taxon>
        <taxon>Myida</taxon>
        <taxon>Dreissenoidea</taxon>
        <taxon>Dreissenidae</taxon>
        <taxon>Dreissena</taxon>
    </lineage>
</organism>
<name>A0A9D4QJR9_DREPO</name>
<keyword evidence="1" id="KW-0732">Signal</keyword>
<evidence type="ECO:0000256" key="1">
    <source>
        <dbReference type="SAM" id="SignalP"/>
    </source>
</evidence>
<proteinExistence type="predicted"/>
<reference evidence="2" key="2">
    <citation type="submission" date="2020-11" db="EMBL/GenBank/DDBJ databases">
        <authorList>
            <person name="McCartney M.A."/>
            <person name="Auch B."/>
            <person name="Kono T."/>
            <person name="Mallez S."/>
            <person name="Becker A."/>
            <person name="Gohl D.M."/>
            <person name="Silverstein K.A.T."/>
            <person name="Koren S."/>
            <person name="Bechman K.B."/>
            <person name="Herman A."/>
            <person name="Abrahante J.E."/>
            <person name="Garbe J."/>
        </authorList>
    </citation>
    <scope>NUCLEOTIDE SEQUENCE</scope>
    <source>
        <strain evidence="2">Duluth1</strain>
        <tissue evidence="2">Whole animal</tissue>
    </source>
</reference>
<comment type="caution">
    <text evidence="2">The sequence shown here is derived from an EMBL/GenBank/DDBJ whole genome shotgun (WGS) entry which is preliminary data.</text>
</comment>
<feature type="chain" id="PRO_5039105602" evidence="1">
    <location>
        <begin position="16"/>
        <end position="54"/>
    </location>
</feature>
<dbReference type="EMBL" id="JAIWYP010000004">
    <property type="protein sequence ID" value="KAH3834073.1"/>
    <property type="molecule type" value="Genomic_DNA"/>
</dbReference>
<feature type="signal peptide" evidence="1">
    <location>
        <begin position="1"/>
        <end position="15"/>
    </location>
</feature>
<dbReference type="AlphaFoldDB" id="A0A9D4QJR9"/>
<keyword evidence="3" id="KW-1185">Reference proteome</keyword>
<reference evidence="2" key="1">
    <citation type="journal article" date="2019" name="bioRxiv">
        <title>The Genome of the Zebra Mussel, Dreissena polymorpha: A Resource for Invasive Species Research.</title>
        <authorList>
            <person name="McCartney M.A."/>
            <person name="Auch B."/>
            <person name="Kono T."/>
            <person name="Mallez S."/>
            <person name="Zhang Y."/>
            <person name="Obille A."/>
            <person name="Becker A."/>
            <person name="Abrahante J.E."/>
            <person name="Garbe J."/>
            <person name="Badalamenti J.P."/>
            <person name="Herman A."/>
            <person name="Mangelson H."/>
            <person name="Liachko I."/>
            <person name="Sullivan S."/>
            <person name="Sone E.D."/>
            <person name="Koren S."/>
            <person name="Silverstein K.A.T."/>
            <person name="Beckman K.B."/>
            <person name="Gohl D.M."/>
        </authorList>
    </citation>
    <scope>NUCLEOTIDE SEQUENCE</scope>
    <source>
        <strain evidence="2">Duluth1</strain>
        <tissue evidence="2">Whole animal</tissue>
    </source>
</reference>
<protein>
    <submittedName>
        <fullName evidence="2">Uncharacterized protein</fullName>
    </submittedName>
</protein>
<dbReference type="Proteomes" id="UP000828390">
    <property type="component" value="Unassembled WGS sequence"/>
</dbReference>
<accession>A0A9D4QJR9</accession>
<sequence length="54" mass="6309">MAIHLFPFTIRCVLCEWPTYAENTTEVLDKLLTNYRKEIRPGLGGKLPTRRNEC</sequence>